<dbReference type="PANTHER" id="PTHR37817:SF1">
    <property type="entry name" value="N-ACETYLTRANSFERASE EIS"/>
    <property type="match status" value="1"/>
</dbReference>
<dbReference type="Pfam" id="PF13530">
    <property type="entry name" value="SCP2_2"/>
    <property type="match status" value="1"/>
</dbReference>
<dbReference type="Pfam" id="PF17668">
    <property type="entry name" value="Acetyltransf_17"/>
    <property type="match status" value="1"/>
</dbReference>
<dbReference type="PROSITE" id="PS51186">
    <property type="entry name" value="GNAT"/>
    <property type="match status" value="1"/>
</dbReference>
<dbReference type="Pfam" id="PF13527">
    <property type="entry name" value="Acetyltransf_9"/>
    <property type="match status" value="1"/>
</dbReference>
<dbReference type="PANTHER" id="PTHR37817">
    <property type="entry name" value="N-ACETYLTRANSFERASE EIS"/>
    <property type="match status" value="1"/>
</dbReference>
<dbReference type="RefSeq" id="WP_181751448.1">
    <property type="nucleotide sequence ID" value="NZ_JACEIQ010000006.1"/>
</dbReference>
<keyword evidence="3" id="KW-1185">Reference proteome</keyword>
<dbReference type="GO" id="GO:0030649">
    <property type="term" value="P:aminoglycoside antibiotic catabolic process"/>
    <property type="evidence" value="ECO:0007669"/>
    <property type="project" value="TreeGrafter"/>
</dbReference>
<dbReference type="InterPro" id="IPR041380">
    <property type="entry name" value="Acetyltransf_17"/>
</dbReference>
<dbReference type="SUPFAM" id="SSF55718">
    <property type="entry name" value="SCP-like"/>
    <property type="match status" value="1"/>
</dbReference>
<proteinExistence type="predicted"/>
<keyword evidence="2" id="KW-0808">Transferase</keyword>
<reference evidence="2 3" key="1">
    <citation type="submission" date="2020-07" db="EMBL/GenBank/DDBJ databases">
        <authorList>
            <person name="Feng H."/>
        </authorList>
    </citation>
    <scope>NUCLEOTIDE SEQUENCE [LARGE SCALE GENOMIC DNA]</scope>
    <source>
        <strain evidence="3">s-10</strain>
    </source>
</reference>
<dbReference type="EMBL" id="JACEIQ010000006">
    <property type="protein sequence ID" value="MBA4494200.1"/>
    <property type="molecule type" value="Genomic_DNA"/>
</dbReference>
<dbReference type="GO" id="GO:0034069">
    <property type="term" value="F:aminoglycoside N-acetyltransferase activity"/>
    <property type="evidence" value="ECO:0007669"/>
    <property type="project" value="TreeGrafter"/>
</dbReference>
<dbReference type="InterPro" id="IPR025559">
    <property type="entry name" value="Eis_dom"/>
</dbReference>
<dbReference type="Gene3D" id="3.30.1050.10">
    <property type="entry name" value="SCP2 sterol-binding domain"/>
    <property type="match status" value="1"/>
</dbReference>
<dbReference type="InterPro" id="IPR036527">
    <property type="entry name" value="SCP2_sterol-bd_dom_sf"/>
</dbReference>
<feature type="domain" description="N-acetyltransferase" evidence="1">
    <location>
        <begin position="2"/>
        <end position="149"/>
    </location>
</feature>
<dbReference type="SUPFAM" id="SSF55729">
    <property type="entry name" value="Acyl-CoA N-acyltransferases (Nat)"/>
    <property type="match status" value="1"/>
</dbReference>
<evidence type="ECO:0000313" key="2">
    <source>
        <dbReference type="EMBL" id="MBA4494200.1"/>
    </source>
</evidence>
<sequence>MSFIKKIPVEDVKHFVPLVANAYPGLNMSEEKVREAFLKTQTEDLFSDFYGYYRGNQLLGCMKIYDFSMNLYGTKVLAGGLGTVAVHLLHKKEKIAKELVTFFLQYCREKGACLALLYPFRPDFYKKMGFGYGTKVNQYRVLPDCLPRGKSKENVFFVTEAEKENLLACYRRFMEKTHGMIDKTQGELDALFENKRHWIAAFKQDGQIRGYLVLEAQSAHEENRFFNDLHVKEMIYESPESLSELLTFLHSQLDQFQRIVFNTQDEDFYHLLTDPRNGSNRMIPSLFHESYVSGVGLMYRVINLKNLFSQLTLRRFGNQSCTVNFKIRDSFLPENEKSCVVSFRDGFPRVMDHSEAEVEVDLDISDFSSLMMGSVSFKSLVGYGLVKLSDPACLSRLEQIFSKQEKPVCTTTF</sequence>
<dbReference type="InterPro" id="IPR051554">
    <property type="entry name" value="Acetyltransferase_Eis"/>
</dbReference>
<organism evidence="2 3">
    <name type="scientific">Paenactinomyces guangxiensis</name>
    <dbReference type="NCBI Taxonomy" id="1490290"/>
    <lineage>
        <taxon>Bacteria</taxon>
        <taxon>Bacillati</taxon>
        <taxon>Bacillota</taxon>
        <taxon>Bacilli</taxon>
        <taxon>Bacillales</taxon>
        <taxon>Thermoactinomycetaceae</taxon>
        <taxon>Paenactinomyces</taxon>
    </lineage>
</organism>
<protein>
    <submittedName>
        <fullName evidence="2">GNAT family N-acetyltransferase</fullName>
    </submittedName>
</protein>
<dbReference type="InterPro" id="IPR000182">
    <property type="entry name" value="GNAT_dom"/>
</dbReference>
<dbReference type="AlphaFoldDB" id="A0A7W1WQI0"/>
<dbReference type="InterPro" id="IPR016181">
    <property type="entry name" value="Acyl_CoA_acyltransferase"/>
</dbReference>
<gene>
    <name evidence="2" type="ORF">H1191_07770</name>
</gene>
<accession>A0A7W1WQI0</accession>
<dbReference type="Gene3D" id="3.40.630.30">
    <property type="match status" value="2"/>
</dbReference>
<comment type="caution">
    <text evidence="2">The sequence shown here is derived from an EMBL/GenBank/DDBJ whole genome shotgun (WGS) entry which is preliminary data.</text>
</comment>
<evidence type="ECO:0000259" key="1">
    <source>
        <dbReference type="PROSITE" id="PS51186"/>
    </source>
</evidence>
<name>A0A7W1WQI0_9BACL</name>
<evidence type="ECO:0000313" key="3">
    <source>
        <dbReference type="Proteomes" id="UP000535491"/>
    </source>
</evidence>
<dbReference type="Proteomes" id="UP000535491">
    <property type="component" value="Unassembled WGS sequence"/>
</dbReference>